<dbReference type="Pfam" id="PF24283">
    <property type="entry name" value="DUF7471"/>
    <property type="match status" value="1"/>
</dbReference>
<dbReference type="EMBL" id="CP034145">
    <property type="protein sequence ID" value="AZH26101.1"/>
    <property type="molecule type" value="Genomic_DNA"/>
</dbReference>
<proteinExistence type="predicted"/>
<dbReference type="EMBL" id="REFS01000003">
    <property type="protein sequence ID" value="RMB18450.1"/>
    <property type="molecule type" value="Genomic_DNA"/>
</dbReference>
<evidence type="ECO:0000313" key="2">
    <source>
        <dbReference type="EMBL" id="AZH26101.1"/>
    </source>
</evidence>
<reference evidence="3 4" key="1">
    <citation type="journal article" date="2015" name="Stand. Genomic Sci.">
        <title>Genomic Encyclopedia of Bacterial and Archaeal Type Strains, Phase III: the genomes of soil and plant-associated and newly described type strains.</title>
        <authorList>
            <person name="Whitman W.B."/>
            <person name="Woyke T."/>
            <person name="Klenk H.P."/>
            <person name="Zhou Y."/>
            <person name="Lilburn T.G."/>
            <person name="Beck B.J."/>
            <person name="De Vos P."/>
            <person name="Vandamme P."/>
            <person name="Eisen J.A."/>
            <person name="Garrity G."/>
            <person name="Hugenholtz P."/>
            <person name="Kyrpides N.C."/>
        </authorList>
    </citation>
    <scope>NUCLEOTIDE SEQUENCE [LARGE SCALE GENOMIC DNA]</scope>
    <source>
        <strain evidence="3 4">CGMCC 1.10124</strain>
    </source>
</reference>
<protein>
    <submittedName>
        <fullName evidence="3">Uncharacterized protein</fullName>
    </submittedName>
</protein>
<sequence>MVPLHAVVGVASPGLLAVVSIAALGTAVLLGLAFAAFVRRRSRPYLLIVAAFAALLGRSAVVVVSALGWLSPTNHHFFEHGLDVVLVALVVGAVYYARTVQREVSAS</sequence>
<reference evidence="3" key="3">
    <citation type="submission" date="2018-10" db="EMBL/GenBank/DDBJ databases">
        <authorList>
            <person name="Whitman W."/>
            <person name="Huntemann M."/>
            <person name="Clum A."/>
            <person name="Pillay M."/>
            <person name="Palaniappan K."/>
            <person name="Varghese N."/>
            <person name="Mikhailova N."/>
            <person name="Stamatis D."/>
            <person name="Reddy T."/>
            <person name="Daum C."/>
            <person name="Shapiro N."/>
            <person name="Ivanova N."/>
            <person name="Kyrpides N."/>
            <person name="Woyke T."/>
        </authorList>
    </citation>
    <scope>NUCLEOTIDE SEQUENCE</scope>
    <source>
        <strain evidence="3">CGMCC 1.10124</strain>
    </source>
</reference>
<evidence type="ECO:0000313" key="5">
    <source>
        <dbReference type="Proteomes" id="UP000282007"/>
    </source>
</evidence>
<feature type="transmembrane region" description="Helical" evidence="1">
    <location>
        <begin position="77"/>
        <end position="97"/>
    </location>
</feature>
<dbReference type="AlphaFoldDB" id="A0A3M0DDY7"/>
<dbReference type="InterPro" id="IPR055894">
    <property type="entry name" value="DUF7471"/>
</dbReference>
<keyword evidence="1" id="KW-1133">Transmembrane helix</keyword>
<keyword evidence="5" id="KW-1185">Reference proteome</keyword>
<evidence type="ECO:0000313" key="3">
    <source>
        <dbReference type="EMBL" id="RMB18450.1"/>
    </source>
</evidence>
<reference evidence="2 5" key="2">
    <citation type="submission" date="2018-07" db="EMBL/GenBank/DDBJ databases">
        <title>Genome sequences of Haloplanus aerogenes JCM 16430T.</title>
        <authorList>
            <person name="Kim Y.B."/>
            <person name="Roh S.W."/>
        </authorList>
    </citation>
    <scope>NUCLEOTIDE SEQUENCE [LARGE SCALE GENOMIC DNA]</scope>
    <source>
        <strain evidence="2 5">JCM 16430</strain>
    </source>
</reference>
<accession>A0A3M0DDY7</accession>
<feature type="transmembrane region" description="Helical" evidence="1">
    <location>
        <begin position="15"/>
        <end position="38"/>
    </location>
</feature>
<name>A0A3M0DDY7_9EURY</name>
<evidence type="ECO:0000313" key="4">
    <source>
        <dbReference type="Proteomes" id="UP000277326"/>
    </source>
</evidence>
<keyword evidence="1" id="KW-0472">Membrane</keyword>
<dbReference type="GeneID" id="38472091"/>
<evidence type="ECO:0000256" key="1">
    <source>
        <dbReference type="SAM" id="Phobius"/>
    </source>
</evidence>
<dbReference type="Proteomes" id="UP000277326">
    <property type="component" value="Unassembled WGS sequence"/>
</dbReference>
<dbReference type="KEGG" id="haer:DU502_12355"/>
<organism evidence="3 4">
    <name type="scientific">Haloplanus aerogenes</name>
    <dbReference type="NCBI Taxonomy" id="660522"/>
    <lineage>
        <taxon>Archaea</taxon>
        <taxon>Methanobacteriati</taxon>
        <taxon>Methanobacteriota</taxon>
        <taxon>Stenosarchaea group</taxon>
        <taxon>Halobacteria</taxon>
        <taxon>Halobacteriales</taxon>
        <taxon>Haloferacaceae</taxon>
        <taxon>Haloplanus</taxon>
    </lineage>
</organism>
<dbReference type="RefSeq" id="WP_121920530.1">
    <property type="nucleotide sequence ID" value="NZ_CP034145.1"/>
</dbReference>
<dbReference type="OrthoDB" id="307199at2157"/>
<gene>
    <name evidence="3" type="ORF">ATH50_1906</name>
    <name evidence="2" type="ORF">DU502_12355</name>
</gene>
<dbReference type="Proteomes" id="UP000282007">
    <property type="component" value="Chromosome"/>
</dbReference>
<keyword evidence="1" id="KW-0812">Transmembrane</keyword>
<feature type="transmembrane region" description="Helical" evidence="1">
    <location>
        <begin position="45"/>
        <end position="71"/>
    </location>
</feature>